<evidence type="ECO:0000256" key="1">
    <source>
        <dbReference type="SAM" id="Phobius"/>
    </source>
</evidence>
<proteinExistence type="predicted"/>
<gene>
    <name evidence="2" type="ORF">HCT46_01740</name>
</gene>
<evidence type="ECO:0000313" key="3">
    <source>
        <dbReference type="Proteomes" id="UP000752013"/>
    </source>
</evidence>
<dbReference type="Proteomes" id="UP000752013">
    <property type="component" value="Unassembled WGS sequence"/>
</dbReference>
<reference evidence="2" key="1">
    <citation type="submission" date="2020-03" db="EMBL/GenBank/DDBJ databases">
        <title>Spirochaetal bacteria isolated from arthropods constitute a novel genus Entomospira genus novum within the order Spirochaetales.</title>
        <authorList>
            <person name="Grana-Miraglia L."/>
            <person name="Sikutova S."/>
            <person name="Fingerle V."/>
            <person name="Sing A."/>
            <person name="Castillo-Ramirez S."/>
            <person name="Margos G."/>
            <person name="Rudolf I."/>
        </authorList>
    </citation>
    <scope>NUCLEOTIDE SEQUENCE</scope>
    <source>
        <strain evidence="2">BR208</strain>
    </source>
</reference>
<keyword evidence="3" id="KW-1185">Reference proteome</keyword>
<dbReference type="EMBL" id="JAATLK010000001">
    <property type="protein sequence ID" value="NIZ46650.1"/>
    <property type="molecule type" value="Genomic_DNA"/>
</dbReference>
<name>A0A968KSK2_9SPIO</name>
<sequence>MKNIVYVLFALVVMAFSGYSLYVLIMGIISLWFSGARLKNVDVFSHLTRGKRFFIGLFLIIIPLPITLLTLIIFTILCIITSINIIKVIGIL</sequence>
<protein>
    <submittedName>
        <fullName evidence="2">Uncharacterized protein</fullName>
    </submittedName>
</protein>
<dbReference type="RefSeq" id="WP_167703104.1">
    <property type="nucleotide sequence ID" value="NZ_CP118168.1"/>
</dbReference>
<evidence type="ECO:0000313" key="2">
    <source>
        <dbReference type="EMBL" id="NIZ46650.1"/>
    </source>
</evidence>
<keyword evidence="1" id="KW-0472">Membrane</keyword>
<organism evidence="2 3">
    <name type="scientific">Entomospira nematocerorum</name>
    <dbReference type="NCBI Taxonomy" id="2719987"/>
    <lineage>
        <taxon>Bacteria</taxon>
        <taxon>Pseudomonadati</taxon>
        <taxon>Spirochaetota</taxon>
        <taxon>Spirochaetia</taxon>
        <taxon>Spirochaetales</taxon>
        <taxon>Spirochaetaceae</taxon>
        <taxon>Entomospira</taxon>
    </lineage>
</organism>
<keyword evidence="1" id="KW-1133">Transmembrane helix</keyword>
<accession>A0A968KSK2</accession>
<feature type="transmembrane region" description="Helical" evidence="1">
    <location>
        <begin position="53"/>
        <end position="86"/>
    </location>
</feature>
<dbReference type="AlphaFoldDB" id="A0A968KSK2"/>
<keyword evidence="1" id="KW-0812">Transmembrane</keyword>
<feature type="transmembrane region" description="Helical" evidence="1">
    <location>
        <begin position="7"/>
        <end position="33"/>
    </location>
</feature>
<comment type="caution">
    <text evidence="2">The sequence shown here is derived from an EMBL/GenBank/DDBJ whole genome shotgun (WGS) entry which is preliminary data.</text>
</comment>